<dbReference type="Proteomes" id="UP000836402">
    <property type="component" value="Unassembled WGS sequence"/>
</dbReference>
<dbReference type="GO" id="GO:0044209">
    <property type="term" value="P:AMP salvage"/>
    <property type="evidence" value="ECO:0007669"/>
    <property type="project" value="UniProtKB-UniRule"/>
</dbReference>
<evidence type="ECO:0000256" key="10">
    <source>
        <dbReference type="PIRSR" id="PIRSR601805-1"/>
    </source>
</evidence>
<evidence type="ECO:0000256" key="1">
    <source>
        <dbReference type="ARBA" id="ARBA00001946"/>
    </source>
</evidence>
<dbReference type="Pfam" id="PF00294">
    <property type="entry name" value="PfkB"/>
    <property type="match status" value="1"/>
</dbReference>
<dbReference type="GO" id="GO:0004001">
    <property type="term" value="F:adenosine kinase activity"/>
    <property type="evidence" value="ECO:0007669"/>
    <property type="project" value="UniProtKB-UniRule"/>
</dbReference>
<dbReference type="AlphaFoldDB" id="A0A177VC43"/>
<keyword evidence="8 11" id="KW-0418">Kinase</keyword>
<dbReference type="Gene3D" id="3.40.1190.20">
    <property type="match status" value="2"/>
</dbReference>
<dbReference type="GO" id="GO:0006166">
    <property type="term" value="P:purine ribonucleoside salvage"/>
    <property type="evidence" value="ECO:0007669"/>
    <property type="project" value="UniProtKB-KW"/>
</dbReference>
<proteinExistence type="inferred from homology"/>
<dbReference type="Proteomes" id="UP000077671">
    <property type="component" value="Unassembled WGS sequence"/>
</dbReference>
<evidence type="ECO:0000256" key="3">
    <source>
        <dbReference type="ARBA" id="ARBA00010688"/>
    </source>
</evidence>
<dbReference type="PROSITE" id="PS00584">
    <property type="entry name" value="PFKB_KINASES_2"/>
    <property type="match status" value="1"/>
</dbReference>
<comment type="similarity">
    <text evidence="3 11">Belongs to the carbohydrate kinase PfkB family.</text>
</comment>
<dbReference type="GO" id="GO:0006144">
    <property type="term" value="P:purine nucleobase metabolic process"/>
    <property type="evidence" value="ECO:0007669"/>
    <property type="project" value="TreeGrafter"/>
</dbReference>
<evidence type="ECO:0000313" key="16">
    <source>
        <dbReference type="Proteomes" id="UP000077671"/>
    </source>
</evidence>
<dbReference type="PANTHER" id="PTHR45769">
    <property type="entry name" value="ADENOSINE KINASE"/>
    <property type="match status" value="1"/>
</dbReference>
<organism evidence="15 16">
    <name type="scientific">Tilletia caries</name>
    <name type="common">wheat bunt fungus</name>
    <dbReference type="NCBI Taxonomy" id="13290"/>
    <lineage>
        <taxon>Eukaryota</taxon>
        <taxon>Fungi</taxon>
        <taxon>Dikarya</taxon>
        <taxon>Basidiomycota</taxon>
        <taxon>Ustilaginomycotina</taxon>
        <taxon>Exobasidiomycetes</taxon>
        <taxon>Tilletiales</taxon>
        <taxon>Tilletiaceae</taxon>
        <taxon>Tilletia</taxon>
    </lineage>
</organism>
<dbReference type="PANTHER" id="PTHR45769:SF3">
    <property type="entry name" value="ADENOSINE KINASE"/>
    <property type="match status" value="1"/>
</dbReference>
<keyword evidence="6 11" id="KW-0660">Purine salvage</keyword>
<keyword evidence="7 11" id="KW-0547">Nucleotide-binding</keyword>
<dbReference type="EMBL" id="CAJHJG010005824">
    <property type="protein sequence ID" value="CAD6952884.1"/>
    <property type="molecule type" value="Genomic_DNA"/>
</dbReference>
<evidence type="ECO:0000256" key="8">
    <source>
        <dbReference type="ARBA" id="ARBA00022777"/>
    </source>
</evidence>
<keyword evidence="17" id="KW-1185">Reference proteome</keyword>
<evidence type="ECO:0000256" key="4">
    <source>
        <dbReference type="ARBA" id="ARBA00012119"/>
    </source>
</evidence>
<sequence>MLHRERVKIAKYRTRRTCVHVQTFAIGLSVPFILQFFSSQLDHILSYTSIVIGNESESEIYADSHDIASTDLPTGKEKTTSFPVKPIEDIVDTDGAGDAFAGGVVGALLLHQHIEKAIEAGNTLGGLCIGQNEPVLPLPKD</sequence>
<protein>
    <recommendedName>
        <fullName evidence="4 11">Adenosine kinase</fullName>
        <shortName evidence="11">AK</shortName>
        <ecNumber evidence="4 11">2.7.1.20</ecNumber>
    </recommendedName>
    <alternativeName>
        <fullName evidence="11">Adenosine 5'-phosphotransferase</fullName>
    </alternativeName>
</protein>
<comment type="caution">
    <text evidence="15">The sequence shown here is derived from an EMBL/GenBank/DDBJ whole genome shotgun (WGS) entry which is preliminary data.</text>
</comment>
<evidence type="ECO:0000259" key="13">
    <source>
        <dbReference type="Pfam" id="PF00294"/>
    </source>
</evidence>
<dbReference type="EMBL" id="LWDD02000209">
    <property type="protein sequence ID" value="KAE8262717.1"/>
    <property type="molecule type" value="Genomic_DNA"/>
</dbReference>
<evidence type="ECO:0000256" key="2">
    <source>
        <dbReference type="ARBA" id="ARBA00004801"/>
    </source>
</evidence>
<evidence type="ECO:0000313" key="15">
    <source>
        <dbReference type="EMBL" id="KAE8262717.1"/>
    </source>
</evidence>
<reference evidence="14" key="3">
    <citation type="submission" date="2020-10" db="EMBL/GenBank/DDBJ databases">
        <authorList>
            <person name="Sedaghatjoo S."/>
        </authorList>
    </citation>
    <scope>NUCLEOTIDE SEQUENCE</scope>
    <source>
        <strain evidence="14">AZH3</strain>
    </source>
</reference>
<dbReference type="InterPro" id="IPR002173">
    <property type="entry name" value="Carboh/pur_kinase_PfkB_CS"/>
</dbReference>
<reference evidence="15" key="2">
    <citation type="journal article" date="2019" name="IMA Fungus">
        <title>Genome sequencing and comparison of five Tilletia species to identify candidate genes for the detection of regulated species infecting wheat.</title>
        <authorList>
            <person name="Nguyen H.D.T."/>
            <person name="Sultana T."/>
            <person name="Kesanakurti P."/>
            <person name="Hambleton S."/>
        </authorList>
    </citation>
    <scope>NUCLEOTIDE SEQUENCE</scope>
    <source>
        <strain evidence="15">DAOMC 238032</strain>
    </source>
</reference>
<keyword evidence="12" id="KW-0472">Membrane</keyword>
<accession>A0A177VC43</accession>
<dbReference type="EC" id="2.7.1.20" evidence="4 11"/>
<evidence type="ECO:0000256" key="5">
    <source>
        <dbReference type="ARBA" id="ARBA00022679"/>
    </source>
</evidence>
<dbReference type="InterPro" id="IPR029056">
    <property type="entry name" value="Ribokinase-like"/>
</dbReference>
<comment type="function">
    <text evidence="11">ATP dependent phosphorylation of adenosine and other related nucleoside analogs to monophosphate derivatives.</text>
</comment>
<dbReference type="GO" id="GO:0005634">
    <property type="term" value="C:nucleus"/>
    <property type="evidence" value="ECO:0007669"/>
    <property type="project" value="TreeGrafter"/>
</dbReference>
<reference evidence="15" key="1">
    <citation type="submission" date="2016-04" db="EMBL/GenBank/DDBJ databases">
        <authorList>
            <person name="Nguyen H.D."/>
            <person name="Kesanakurti P."/>
            <person name="Cullis J."/>
            <person name="Levesque C.A."/>
            <person name="Hambleton S."/>
        </authorList>
    </citation>
    <scope>NUCLEOTIDE SEQUENCE</scope>
    <source>
        <strain evidence="15">DAOMC 238032</strain>
    </source>
</reference>
<comment type="cofactor">
    <cofactor evidence="1 11">
        <name>Mg(2+)</name>
        <dbReference type="ChEBI" id="CHEBI:18420"/>
    </cofactor>
</comment>
<keyword evidence="11" id="KW-0460">Magnesium</keyword>
<evidence type="ECO:0000256" key="7">
    <source>
        <dbReference type="ARBA" id="ARBA00022741"/>
    </source>
</evidence>
<comment type="catalytic activity">
    <reaction evidence="11">
        <text>adenosine + ATP = AMP + ADP + H(+)</text>
        <dbReference type="Rhea" id="RHEA:20824"/>
        <dbReference type="ChEBI" id="CHEBI:15378"/>
        <dbReference type="ChEBI" id="CHEBI:16335"/>
        <dbReference type="ChEBI" id="CHEBI:30616"/>
        <dbReference type="ChEBI" id="CHEBI:456215"/>
        <dbReference type="ChEBI" id="CHEBI:456216"/>
        <dbReference type="EC" id="2.7.1.20"/>
    </reaction>
</comment>
<comment type="pathway">
    <text evidence="2 11">Purine metabolism; AMP biosynthesis via salvage pathway; AMP from adenosine: step 1/1.</text>
</comment>
<feature type="active site" description="Proton acceptor" evidence="10">
    <location>
        <position position="98"/>
    </location>
</feature>
<dbReference type="GO" id="GO:0005829">
    <property type="term" value="C:cytosol"/>
    <property type="evidence" value="ECO:0007669"/>
    <property type="project" value="TreeGrafter"/>
</dbReference>
<dbReference type="InterPro" id="IPR001805">
    <property type="entry name" value="Adenokinase"/>
</dbReference>
<dbReference type="InterPro" id="IPR011611">
    <property type="entry name" value="PfkB_dom"/>
</dbReference>
<evidence type="ECO:0000256" key="6">
    <source>
        <dbReference type="ARBA" id="ARBA00022726"/>
    </source>
</evidence>
<evidence type="ECO:0000313" key="17">
    <source>
        <dbReference type="Proteomes" id="UP000836402"/>
    </source>
</evidence>
<evidence type="ECO:0000256" key="11">
    <source>
        <dbReference type="RuleBase" id="RU368116"/>
    </source>
</evidence>
<name>A0A177VC43_9BASI</name>
<evidence type="ECO:0000256" key="12">
    <source>
        <dbReference type="SAM" id="Phobius"/>
    </source>
</evidence>
<dbReference type="UniPathway" id="UPA00588">
    <property type="reaction ID" value="UER00659"/>
</dbReference>
<evidence type="ECO:0000313" key="14">
    <source>
        <dbReference type="EMBL" id="CAD6952884.1"/>
    </source>
</evidence>
<dbReference type="SUPFAM" id="SSF53613">
    <property type="entry name" value="Ribokinase-like"/>
    <property type="match status" value="1"/>
</dbReference>
<evidence type="ECO:0000256" key="9">
    <source>
        <dbReference type="ARBA" id="ARBA00022840"/>
    </source>
</evidence>
<keyword evidence="9 11" id="KW-0067">ATP-binding</keyword>
<keyword evidence="12" id="KW-0812">Transmembrane</keyword>
<keyword evidence="5 11" id="KW-0808">Transferase</keyword>
<dbReference type="GO" id="GO:0005524">
    <property type="term" value="F:ATP binding"/>
    <property type="evidence" value="ECO:0007669"/>
    <property type="project" value="UniProtKB-UniRule"/>
</dbReference>
<gene>
    <name evidence="15" type="ORF">A4X03_0g2237</name>
    <name evidence="14" type="ORF">JKIAZH3_G253</name>
</gene>
<keyword evidence="12" id="KW-1133">Transmembrane helix</keyword>
<feature type="domain" description="Carbohydrate kinase PfkB" evidence="13">
    <location>
        <begin position="78"/>
        <end position="140"/>
    </location>
</feature>
<feature type="transmembrane region" description="Helical" evidence="12">
    <location>
        <begin position="21"/>
        <end position="38"/>
    </location>
</feature>